<proteinExistence type="predicted"/>
<dbReference type="Proteomes" id="UP000316882">
    <property type="component" value="Unassembled WGS sequence"/>
</dbReference>
<protein>
    <submittedName>
        <fullName evidence="1">Uncharacterized protein</fullName>
    </submittedName>
</protein>
<dbReference type="EMBL" id="BJMH01000001">
    <property type="protein sequence ID" value="GEB30681.1"/>
    <property type="molecule type" value="Genomic_DNA"/>
</dbReference>
<dbReference type="OrthoDB" id="2470202at2"/>
<reference evidence="1 2" key="1">
    <citation type="submission" date="2019-06" db="EMBL/GenBank/DDBJ databases">
        <title>Whole genome shotgun sequence of Brevibacillus parabrevis NBRC 12334.</title>
        <authorList>
            <person name="Hosoyama A."/>
            <person name="Uohara A."/>
            <person name="Ohji S."/>
            <person name="Ichikawa N."/>
        </authorList>
    </citation>
    <scope>NUCLEOTIDE SEQUENCE [LARGE SCALE GENOMIC DNA]</scope>
    <source>
        <strain evidence="1 2">NBRC 12334</strain>
    </source>
</reference>
<keyword evidence="2" id="KW-1185">Reference proteome</keyword>
<organism evidence="1 2">
    <name type="scientific">Brevibacillus parabrevis</name>
    <dbReference type="NCBI Taxonomy" id="54914"/>
    <lineage>
        <taxon>Bacteria</taxon>
        <taxon>Bacillati</taxon>
        <taxon>Bacillota</taxon>
        <taxon>Bacilli</taxon>
        <taxon>Bacillales</taxon>
        <taxon>Paenibacillaceae</taxon>
        <taxon>Brevibacillus</taxon>
    </lineage>
</organism>
<name>A0A4Y3PJP8_BREPA</name>
<evidence type="ECO:0000313" key="1">
    <source>
        <dbReference type="EMBL" id="GEB30681.1"/>
    </source>
</evidence>
<sequence length="138" mass="16117">MNQDDLHSNQNSIHLEKLYKDIDEQSAKFFHHNYQHYLDENVFPEDACSIPQDIDLSAATIVLGELKWEWTEIELLSRLSLLGAEIGINRPIPVLDFFTLLEGKSVVWSKYCDHYIENFESLINCLKRFIPDQDESSE</sequence>
<gene>
    <name evidence="1" type="ORF">BPA01_02610</name>
</gene>
<accession>A0A4Y3PJP8</accession>
<evidence type="ECO:0000313" key="2">
    <source>
        <dbReference type="Proteomes" id="UP000316882"/>
    </source>
</evidence>
<dbReference type="RefSeq" id="WP_063229227.1">
    <property type="nucleotide sequence ID" value="NZ_BJMH01000001.1"/>
</dbReference>
<dbReference type="AlphaFoldDB" id="A0A4Y3PJP8"/>
<comment type="caution">
    <text evidence="1">The sequence shown here is derived from an EMBL/GenBank/DDBJ whole genome shotgun (WGS) entry which is preliminary data.</text>
</comment>